<name>A0A6S6S0T0_9BACT</name>
<feature type="domain" description="ATPase" evidence="1">
    <location>
        <begin position="3"/>
        <end position="206"/>
    </location>
</feature>
<feature type="domain" description="DUF234" evidence="2">
    <location>
        <begin position="315"/>
        <end position="398"/>
    </location>
</feature>
<dbReference type="GO" id="GO:0005524">
    <property type="term" value="F:ATP binding"/>
    <property type="evidence" value="ECO:0007669"/>
    <property type="project" value="InterPro"/>
</dbReference>
<dbReference type="SUPFAM" id="SSF52540">
    <property type="entry name" value="P-loop containing nucleoside triphosphate hydrolases"/>
    <property type="match status" value="1"/>
</dbReference>
<proteinExistence type="predicted"/>
<dbReference type="InterPro" id="IPR011579">
    <property type="entry name" value="ATPase_dom"/>
</dbReference>
<dbReference type="PANTHER" id="PTHR34704">
    <property type="entry name" value="ATPASE"/>
    <property type="match status" value="1"/>
</dbReference>
<dbReference type="Gene3D" id="3.40.50.300">
    <property type="entry name" value="P-loop containing nucleotide triphosphate hydrolases"/>
    <property type="match status" value="1"/>
</dbReference>
<accession>A0A6S6S0T0</accession>
<organism evidence="3">
    <name type="scientific">uncultured Sulfurovum sp</name>
    <dbReference type="NCBI Taxonomy" id="269237"/>
    <lineage>
        <taxon>Bacteria</taxon>
        <taxon>Pseudomonadati</taxon>
        <taxon>Campylobacterota</taxon>
        <taxon>Epsilonproteobacteria</taxon>
        <taxon>Campylobacterales</taxon>
        <taxon>Sulfurovaceae</taxon>
        <taxon>Sulfurovum</taxon>
        <taxon>environmental samples</taxon>
    </lineage>
</organism>
<evidence type="ECO:0000313" key="3">
    <source>
        <dbReference type="EMBL" id="CAA6801981.1"/>
    </source>
</evidence>
<dbReference type="Pfam" id="PF01637">
    <property type="entry name" value="ATPase_2"/>
    <property type="match status" value="1"/>
</dbReference>
<dbReference type="InterPro" id="IPR027417">
    <property type="entry name" value="P-loop_NTPase"/>
</dbReference>
<gene>
    <name evidence="3" type="ORF">HELGO_WM13063</name>
</gene>
<dbReference type="Pfam" id="PF03008">
    <property type="entry name" value="DUF234"/>
    <property type="match status" value="1"/>
</dbReference>
<dbReference type="InterPro" id="IPR004256">
    <property type="entry name" value="DUF234"/>
</dbReference>
<dbReference type="EMBL" id="CACVAP010000035">
    <property type="protein sequence ID" value="CAA6801981.1"/>
    <property type="molecule type" value="Genomic_DNA"/>
</dbReference>
<dbReference type="PANTHER" id="PTHR34704:SF1">
    <property type="entry name" value="ATPASE"/>
    <property type="match status" value="1"/>
</dbReference>
<evidence type="ECO:0000259" key="1">
    <source>
        <dbReference type="Pfam" id="PF01637"/>
    </source>
</evidence>
<sequence length="449" mass="53068">MKFYNREKELQNLQEIEEGSKESSKMTIVVGRRRIGKTTLIKKAYTNQVYLFVSKKNEALLCEEFIVIIQDTLKVKVFGQIKTFKELFEYLMELSKTKHFTLVIDEFQEFLQINNTIYSDMQNIWDSYKDNSKMNLVLSGSIYSLMKKIFEDKKEPLFGRANNKIHLKPFSVQTIKEIVEENHASYNADDLLSFYMLTGGVAKYVEIFVDSKAFTLEKQLALIFKDYSLFLEEGKNLLIEEFGKEYTTYFSILSLIASSKTSRSELESILNKNIGGYLDRLENEYTIIKKVKPIFAKEGSRTVKYEIIDNFFNFWFRFVYKYRSAVEIENYEYVKNIVLRDYATYSGRFLEKYFIEQLKLSYEYSNIGSYWERGNQNEIDIVAVNDEKKTMLFVEVKRNVKKIDLKVLEGKASKLMAKYRKYAFEFEGFSLEDVKNDESFKEMKKDMHG</sequence>
<protein>
    <submittedName>
        <fullName evidence="3">Archaeal ATPase, fused to C-terminal DUF234 domain</fullName>
    </submittedName>
</protein>
<reference evidence="3" key="1">
    <citation type="submission" date="2020-01" db="EMBL/GenBank/DDBJ databases">
        <authorList>
            <person name="Meier V. D."/>
            <person name="Meier V D."/>
        </authorList>
    </citation>
    <scope>NUCLEOTIDE SEQUENCE</scope>
    <source>
        <strain evidence="3">HLG_WM_MAG_06</strain>
    </source>
</reference>
<dbReference type="AlphaFoldDB" id="A0A6S6S0T0"/>
<evidence type="ECO:0000259" key="2">
    <source>
        <dbReference type="Pfam" id="PF03008"/>
    </source>
</evidence>